<dbReference type="RefSeq" id="WP_110461619.1">
    <property type="nucleotide sequence ID" value="NZ_QKMR01000007.1"/>
</dbReference>
<reference evidence="2 3" key="1">
    <citation type="submission" date="2018-06" db="EMBL/GenBank/DDBJ databases">
        <title>Genomic Encyclopedia of Type Strains, Phase I: the one thousand microbial genomes (KMG-I) project.</title>
        <authorList>
            <person name="Kyrpides N."/>
        </authorList>
    </citation>
    <scope>NUCLEOTIDE SEQUENCE [LARGE SCALE GENOMIC DNA]</scope>
    <source>
        <strain evidence="2 3">DSM 19573</strain>
    </source>
</reference>
<dbReference type="SUPFAM" id="SSF46955">
    <property type="entry name" value="Putative DNA-binding domain"/>
    <property type="match status" value="1"/>
</dbReference>
<protein>
    <submittedName>
        <fullName evidence="2">AlpA family transcriptional regulator</fullName>
    </submittedName>
</protein>
<accession>A0A318XZ91</accession>
<keyword evidence="3" id="KW-1185">Reference proteome</keyword>
<gene>
    <name evidence="2" type="ORF">LY28_01580</name>
</gene>
<dbReference type="Pfam" id="PF12728">
    <property type="entry name" value="HTH_17"/>
    <property type="match status" value="1"/>
</dbReference>
<organism evidence="2 3">
    <name type="scientific">Ruminiclostridium sufflavum DSM 19573</name>
    <dbReference type="NCBI Taxonomy" id="1121337"/>
    <lineage>
        <taxon>Bacteria</taxon>
        <taxon>Bacillati</taxon>
        <taxon>Bacillota</taxon>
        <taxon>Clostridia</taxon>
        <taxon>Eubacteriales</taxon>
        <taxon>Oscillospiraceae</taxon>
        <taxon>Ruminiclostridium</taxon>
    </lineage>
</organism>
<name>A0A318XZ91_9FIRM</name>
<evidence type="ECO:0000313" key="2">
    <source>
        <dbReference type="EMBL" id="PYG88240.1"/>
    </source>
</evidence>
<proteinExistence type="predicted"/>
<dbReference type="GO" id="GO:0003677">
    <property type="term" value="F:DNA binding"/>
    <property type="evidence" value="ECO:0007669"/>
    <property type="project" value="InterPro"/>
</dbReference>
<dbReference type="EMBL" id="QKMR01000007">
    <property type="protein sequence ID" value="PYG88240.1"/>
    <property type="molecule type" value="Genomic_DNA"/>
</dbReference>
<dbReference type="NCBIfam" id="TIGR01764">
    <property type="entry name" value="excise"/>
    <property type="match status" value="1"/>
</dbReference>
<dbReference type="InterPro" id="IPR041657">
    <property type="entry name" value="HTH_17"/>
</dbReference>
<evidence type="ECO:0000313" key="3">
    <source>
        <dbReference type="Proteomes" id="UP000248132"/>
    </source>
</evidence>
<evidence type="ECO:0000259" key="1">
    <source>
        <dbReference type="Pfam" id="PF12728"/>
    </source>
</evidence>
<comment type="caution">
    <text evidence="2">The sequence shown here is derived from an EMBL/GenBank/DDBJ whole genome shotgun (WGS) entry which is preliminary data.</text>
</comment>
<dbReference type="InterPro" id="IPR009061">
    <property type="entry name" value="DNA-bd_dom_put_sf"/>
</dbReference>
<dbReference type="OrthoDB" id="26294at2"/>
<dbReference type="InterPro" id="IPR010093">
    <property type="entry name" value="SinI_DNA-bd"/>
</dbReference>
<dbReference type="Proteomes" id="UP000248132">
    <property type="component" value="Unassembled WGS sequence"/>
</dbReference>
<feature type="domain" description="Helix-turn-helix" evidence="1">
    <location>
        <begin position="7"/>
        <end position="55"/>
    </location>
</feature>
<sequence>MQNEDRWLTTKEVCVYLSISRQTLMFWIETKNFPAVKVGKFWRYKQNEIDIWMRSSDENRFDKEV</sequence>
<dbReference type="AlphaFoldDB" id="A0A318XZ91"/>